<sequence>MVVVGREEEYLKLERYLDMFFSTETGGIVYISGVPGSGKTHTVLRLMEKRQVKHLFLNAAGLRLKRDVYKWILTNLSCCTDPKRMYLKSLQKHFMECISHHVVVIDEVDILIGRSQEVLYNLFDMPYLENSKLLLFVISNTMNLPERLFEPKVCSRIGGRRVNFTPYTSAQLCEMAGSCGVNKGCVELVSKRIGGVSGDARKVRDVIERVKESERGSEAGILDVDDIMRKMYVPVYTYYLQNLSSYQKTIIFLVSGSEQDRMKTNELYDEFVSFCRRSGMKEVGFFEYLDLLEVLVDYGLLGVRSLGKEIQCMVLREEVEKSLGSDKEYLEITGRAGSRRCFLKNSG</sequence>
<organism evidence="3 4">
    <name type="scientific">Encephalitozoon intestinalis (strain ATCC 50506)</name>
    <name type="common">Microsporidian parasite</name>
    <name type="synonym">Septata intestinalis</name>
    <dbReference type="NCBI Taxonomy" id="876142"/>
    <lineage>
        <taxon>Eukaryota</taxon>
        <taxon>Fungi</taxon>
        <taxon>Fungi incertae sedis</taxon>
        <taxon>Microsporidia</taxon>
        <taxon>Unikaryonidae</taxon>
        <taxon>Encephalitozoon</taxon>
    </lineage>
</organism>
<evidence type="ECO:0000313" key="3">
    <source>
        <dbReference type="EMBL" id="ADM11236.1"/>
    </source>
</evidence>
<reference evidence="3 4" key="2">
    <citation type="journal article" date="2012" name="Proc. Natl. Acad. Sci. U.S.A.">
        <title>Gain and loss of multiple functionally related, horizontally transferred genes in the reduced genomes of two microsporidian parasites.</title>
        <authorList>
            <person name="Pombert J.-F."/>
            <person name="Selman M."/>
            <person name="Burki F."/>
            <person name="Bardell F.T."/>
            <person name="Farinelli L."/>
            <person name="Solter L.F."/>
            <person name="Whitman D.W."/>
            <person name="Weiss L.M."/>
            <person name="Corradi N."/>
            <person name="Keeling P.J."/>
        </authorList>
    </citation>
    <scope>NUCLEOTIDE SEQUENCE [LARGE SCALE GENOMIC DNA]</scope>
    <source>
        <strain evidence="3 4">ATCC 50506</strain>
    </source>
</reference>
<dbReference type="CDD" id="cd00009">
    <property type="entry name" value="AAA"/>
    <property type="match status" value="1"/>
</dbReference>
<dbReference type="VEuPathDB" id="MicrosporidiaDB:Eint_030920"/>
<dbReference type="PANTHER" id="PTHR10763:SF26">
    <property type="entry name" value="CELL DIVISION CONTROL PROTEIN 6 HOMOLOG"/>
    <property type="match status" value="1"/>
</dbReference>
<dbReference type="GO" id="GO:0005634">
    <property type="term" value="C:nucleus"/>
    <property type="evidence" value="ECO:0007669"/>
    <property type="project" value="TreeGrafter"/>
</dbReference>
<dbReference type="GO" id="GO:0033314">
    <property type="term" value="P:mitotic DNA replication checkpoint signaling"/>
    <property type="evidence" value="ECO:0007669"/>
    <property type="project" value="TreeGrafter"/>
</dbReference>
<dbReference type="GO" id="GO:0003688">
    <property type="term" value="F:DNA replication origin binding"/>
    <property type="evidence" value="ECO:0007669"/>
    <property type="project" value="TreeGrafter"/>
</dbReference>
<reference evidence="3 4" key="1">
    <citation type="journal article" date="2010" name="Nat. Commun.">
        <title>The complete sequence of the smallest known nuclear genome from the microsporidian Encephalitozoon intestinalis.</title>
        <authorList>
            <person name="Corradi N."/>
            <person name="Pombert J.-F."/>
            <person name="Farinelli L."/>
            <person name="Didier E.S."/>
            <person name="Keeling P.J."/>
        </authorList>
    </citation>
    <scope>NUCLEOTIDE SEQUENCE [LARGE SCALE GENOMIC DNA]</scope>
    <source>
        <strain evidence="3 4">ATCC 50506</strain>
    </source>
</reference>
<dbReference type="GO" id="GO:0006270">
    <property type="term" value="P:DNA replication initiation"/>
    <property type="evidence" value="ECO:0007669"/>
    <property type="project" value="TreeGrafter"/>
</dbReference>
<dbReference type="InterPro" id="IPR027417">
    <property type="entry name" value="P-loop_NTPase"/>
</dbReference>
<name>E0S6A1_ENCIT</name>
<dbReference type="Pfam" id="PF13401">
    <property type="entry name" value="AAA_22"/>
    <property type="match status" value="1"/>
</dbReference>
<evidence type="ECO:0000256" key="1">
    <source>
        <dbReference type="ARBA" id="ARBA00006184"/>
    </source>
</evidence>
<dbReference type="SUPFAM" id="SSF52540">
    <property type="entry name" value="P-loop containing nucleoside triphosphate hydrolases"/>
    <property type="match status" value="1"/>
</dbReference>
<protein>
    <submittedName>
        <fullName evidence="3">Origin recognition complex subunit 1</fullName>
    </submittedName>
</protein>
<keyword evidence="4" id="KW-1185">Reference proteome</keyword>
<dbReference type="Gene3D" id="3.40.50.300">
    <property type="entry name" value="P-loop containing nucleotide triphosphate hydrolases"/>
    <property type="match status" value="1"/>
</dbReference>
<dbReference type="HOGENOM" id="CLU_012774_5_0_1"/>
<dbReference type="AlphaFoldDB" id="E0S6A1"/>
<evidence type="ECO:0000259" key="2">
    <source>
        <dbReference type="Pfam" id="PF13401"/>
    </source>
</evidence>
<dbReference type="InterPro" id="IPR049945">
    <property type="entry name" value="AAA_22"/>
</dbReference>
<dbReference type="PANTHER" id="PTHR10763">
    <property type="entry name" value="CELL DIVISION CONTROL PROTEIN 6-RELATED"/>
    <property type="match status" value="1"/>
</dbReference>
<dbReference type="EMBL" id="CP001944">
    <property type="protein sequence ID" value="ADM11236.1"/>
    <property type="molecule type" value="Genomic_DNA"/>
</dbReference>
<feature type="domain" description="ORC1/DEAH AAA+ ATPase" evidence="2">
    <location>
        <begin position="25"/>
        <end position="148"/>
    </location>
</feature>
<comment type="similarity">
    <text evidence="1">Belongs to the CDC6/cdc18 family.</text>
</comment>
<dbReference type="GeneID" id="9698849"/>
<dbReference type="OrthoDB" id="1926878at2759"/>
<dbReference type="Proteomes" id="UP000002313">
    <property type="component" value="Chromosome III"/>
</dbReference>
<gene>
    <name evidence="3" type="ORF">Eint_030920</name>
</gene>
<dbReference type="GO" id="GO:0016887">
    <property type="term" value="F:ATP hydrolysis activity"/>
    <property type="evidence" value="ECO:0007669"/>
    <property type="project" value="InterPro"/>
</dbReference>
<dbReference type="InterPro" id="IPR050311">
    <property type="entry name" value="ORC1/CDC6"/>
</dbReference>
<dbReference type="RefSeq" id="XP_003072596.1">
    <property type="nucleotide sequence ID" value="XM_003072550.1"/>
</dbReference>
<accession>E0S6A1</accession>
<dbReference type="KEGG" id="ein:Eint_030920"/>
<proteinExistence type="inferred from homology"/>
<evidence type="ECO:0000313" key="4">
    <source>
        <dbReference type="Proteomes" id="UP000002313"/>
    </source>
</evidence>